<dbReference type="Gene3D" id="1.10.1390.10">
    <property type="match status" value="1"/>
</dbReference>
<comment type="pathway">
    <text evidence="7">Carbohydrate biosynthesis; gluconeogenesis.</text>
</comment>
<dbReference type="Pfam" id="PF00342">
    <property type="entry name" value="PGI"/>
    <property type="match status" value="1"/>
</dbReference>
<dbReference type="Gene3D" id="3.40.50.10490">
    <property type="entry name" value="Glucose-6-phosphate isomerase like protein, domain 1"/>
    <property type="match status" value="2"/>
</dbReference>
<dbReference type="GO" id="GO:0006094">
    <property type="term" value="P:gluconeogenesis"/>
    <property type="evidence" value="ECO:0007669"/>
    <property type="project" value="UniProtKB-UniRule"/>
</dbReference>
<organism evidence="9 10">
    <name type="scientific">Cohaesibacter marisflavi</name>
    <dbReference type="NCBI Taxonomy" id="655353"/>
    <lineage>
        <taxon>Bacteria</taxon>
        <taxon>Pseudomonadati</taxon>
        <taxon>Pseudomonadota</taxon>
        <taxon>Alphaproteobacteria</taxon>
        <taxon>Hyphomicrobiales</taxon>
        <taxon>Cohaesibacteraceae</taxon>
    </lineage>
</organism>
<evidence type="ECO:0000256" key="3">
    <source>
        <dbReference type="ARBA" id="ARBA00022432"/>
    </source>
</evidence>
<feature type="active site" description="Proton donor" evidence="7">
    <location>
        <position position="350"/>
    </location>
</feature>
<keyword evidence="3 7" id="KW-0312">Gluconeogenesis</keyword>
<dbReference type="InterPro" id="IPR023096">
    <property type="entry name" value="G6P_Isomerase_C"/>
</dbReference>
<dbReference type="PROSITE" id="PS00174">
    <property type="entry name" value="P_GLUCOSE_ISOMERASE_2"/>
    <property type="match status" value="1"/>
</dbReference>
<dbReference type="GO" id="GO:0005829">
    <property type="term" value="C:cytosol"/>
    <property type="evidence" value="ECO:0007669"/>
    <property type="project" value="TreeGrafter"/>
</dbReference>
<dbReference type="CDD" id="cd05016">
    <property type="entry name" value="SIS_PGI_2"/>
    <property type="match status" value="1"/>
</dbReference>
<proteinExistence type="inferred from homology"/>
<dbReference type="AlphaFoldDB" id="A0A1I5IQB9"/>
<dbReference type="PANTHER" id="PTHR11469:SF1">
    <property type="entry name" value="GLUCOSE-6-PHOSPHATE ISOMERASE"/>
    <property type="match status" value="1"/>
</dbReference>
<dbReference type="UniPathway" id="UPA00109">
    <property type="reaction ID" value="UER00181"/>
</dbReference>
<comment type="subcellular location">
    <subcellularLocation>
        <location evidence="7">Cytoplasm</location>
    </subcellularLocation>
</comment>
<dbReference type="GO" id="GO:0097367">
    <property type="term" value="F:carbohydrate derivative binding"/>
    <property type="evidence" value="ECO:0007669"/>
    <property type="project" value="InterPro"/>
</dbReference>
<sequence>MSSLEVVWSDLVRHRQELSDFNLRSAFAEEADRFERFSAEMDGCLTLDYSRNRIQDKTLMLLENLMLQSGVAERYAEMKSGVAINNTEGRSVLHIALRGSVDDDLVVDGQAIAADVNAVKERLYAFAKGVRDGSIAAKDGKPFTDVVNIGIGGSDLGPHMVTAGLAAYHDGPRVHFVSNVDGAHMGDTLKVLDPARTLFLVASKTFTTQETMTNARAAKEWLVAALGDDAVGDHFAALSTNKEGVEGFGISTERMFEFWDWVGGRYSVWSAIGLPVMIAIGPEGFEEFLAGARSMDEHFETAPFRENLPMLLAALGLWYRNIWACPSVAVLPYDQRLEFFSAFLQQLDMESNGKRVRRDGSDILRASGPVIWGQSGTNGQHAFYQELHQGHDIIPCEFLVAAKPTDADQHQHELLLSNCFAQVEALAFGRTADEAKAQLEASGKSAEEVAALVPHKVFPGNRPTSLLFYDKLTPKMLGRLIALYEHKVFVQGVVWGVNSYDQWGVELGKELANKLAPAVKSAERGEGDPAILDRLKAYRAK</sequence>
<dbReference type="InterPro" id="IPR046348">
    <property type="entry name" value="SIS_dom_sf"/>
</dbReference>
<dbReference type="NCBIfam" id="NF001211">
    <property type="entry name" value="PRK00179.1"/>
    <property type="match status" value="1"/>
</dbReference>
<evidence type="ECO:0000313" key="10">
    <source>
        <dbReference type="Proteomes" id="UP000199236"/>
    </source>
</evidence>
<dbReference type="InterPro" id="IPR035476">
    <property type="entry name" value="SIS_PGI_1"/>
</dbReference>
<dbReference type="PANTHER" id="PTHR11469">
    <property type="entry name" value="GLUCOSE-6-PHOSPHATE ISOMERASE"/>
    <property type="match status" value="1"/>
</dbReference>
<evidence type="ECO:0000256" key="5">
    <source>
        <dbReference type="ARBA" id="ARBA00023235"/>
    </source>
</evidence>
<dbReference type="EC" id="5.3.1.9" evidence="7"/>
<dbReference type="PROSITE" id="PS51463">
    <property type="entry name" value="P_GLUCOSE_ISOMERASE_3"/>
    <property type="match status" value="1"/>
</dbReference>
<accession>A0A1I5IQB9</accession>
<dbReference type="InterPro" id="IPR001672">
    <property type="entry name" value="G6P_Isomerase"/>
</dbReference>
<dbReference type="SUPFAM" id="SSF53697">
    <property type="entry name" value="SIS domain"/>
    <property type="match status" value="1"/>
</dbReference>
<dbReference type="EMBL" id="FOVR01000009">
    <property type="protein sequence ID" value="SFO62396.1"/>
    <property type="molecule type" value="Genomic_DNA"/>
</dbReference>
<dbReference type="GO" id="GO:0006096">
    <property type="term" value="P:glycolytic process"/>
    <property type="evidence" value="ECO:0007669"/>
    <property type="project" value="UniProtKB-UniRule"/>
</dbReference>
<gene>
    <name evidence="7" type="primary">pgi</name>
    <name evidence="9" type="ORF">SAMN04488056_109120</name>
</gene>
<comment type="pathway">
    <text evidence="1 7 8">Carbohydrate degradation; glycolysis; D-glyceraldehyde 3-phosphate and glycerone phosphate from D-glucose: step 2/4.</text>
</comment>
<name>A0A1I5IQB9_9HYPH</name>
<dbReference type="GO" id="GO:0051156">
    <property type="term" value="P:glucose 6-phosphate metabolic process"/>
    <property type="evidence" value="ECO:0007669"/>
    <property type="project" value="TreeGrafter"/>
</dbReference>
<dbReference type="PROSITE" id="PS00765">
    <property type="entry name" value="P_GLUCOSE_ISOMERASE_1"/>
    <property type="match status" value="1"/>
</dbReference>
<dbReference type="OrthoDB" id="140919at2"/>
<dbReference type="InterPro" id="IPR018189">
    <property type="entry name" value="Phosphoglucose_isomerase_CS"/>
</dbReference>
<evidence type="ECO:0000256" key="7">
    <source>
        <dbReference type="HAMAP-Rule" id="MF_00473"/>
    </source>
</evidence>
<keyword evidence="7" id="KW-0963">Cytoplasm</keyword>
<dbReference type="CDD" id="cd05015">
    <property type="entry name" value="SIS_PGI_1"/>
    <property type="match status" value="1"/>
</dbReference>
<dbReference type="GO" id="GO:0004347">
    <property type="term" value="F:glucose-6-phosphate isomerase activity"/>
    <property type="evidence" value="ECO:0007669"/>
    <property type="project" value="UniProtKB-UniRule"/>
</dbReference>
<dbReference type="UniPathway" id="UPA00138"/>
<evidence type="ECO:0000256" key="1">
    <source>
        <dbReference type="ARBA" id="ARBA00004926"/>
    </source>
</evidence>
<dbReference type="HAMAP" id="MF_00473">
    <property type="entry name" value="G6P_isomerase"/>
    <property type="match status" value="1"/>
</dbReference>
<evidence type="ECO:0000256" key="8">
    <source>
        <dbReference type="RuleBase" id="RU000612"/>
    </source>
</evidence>
<evidence type="ECO:0000256" key="6">
    <source>
        <dbReference type="ARBA" id="ARBA00029321"/>
    </source>
</evidence>
<dbReference type="PRINTS" id="PR00662">
    <property type="entry name" value="G6PISOMERASE"/>
</dbReference>
<protein>
    <recommendedName>
        <fullName evidence="7">Glucose-6-phosphate isomerase</fullName>
        <shortName evidence="7">GPI</shortName>
        <ecNumber evidence="7">5.3.1.9</ecNumber>
    </recommendedName>
    <alternativeName>
        <fullName evidence="7">Phosphoglucose isomerase</fullName>
        <shortName evidence="7">PGI</shortName>
    </alternativeName>
    <alternativeName>
        <fullName evidence="7">Phosphohexose isomerase</fullName>
        <shortName evidence="7">PHI</shortName>
    </alternativeName>
</protein>
<evidence type="ECO:0000256" key="4">
    <source>
        <dbReference type="ARBA" id="ARBA00023152"/>
    </source>
</evidence>
<dbReference type="InterPro" id="IPR035482">
    <property type="entry name" value="SIS_PGI_2"/>
</dbReference>
<comment type="similarity">
    <text evidence="2 7 8">Belongs to the GPI family.</text>
</comment>
<comment type="catalytic activity">
    <reaction evidence="6 7 8">
        <text>alpha-D-glucose 6-phosphate = beta-D-fructose 6-phosphate</text>
        <dbReference type="Rhea" id="RHEA:11816"/>
        <dbReference type="ChEBI" id="CHEBI:57634"/>
        <dbReference type="ChEBI" id="CHEBI:58225"/>
        <dbReference type="EC" id="5.3.1.9"/>
    </reaction>
</comment>
<evidence type="ECO:0000313" key="9">
    <source>
        <dbReference type="EMBL" id="SFO62396.1"/>
    </source>
</evidence>
<dbReference type="Proteomes" id="UP000199236">
    <property type="component" value="Unassembled WGS sequence"/>
</dbReference>
<reference evidence="9 10" key="1">
    <citation type="submission" date="2016-10" db="EMBL/GenBank/DDBJ databases">
        <authorList>
            <person name="de Groot N.N."/>
        </authorList>
    </citation>
    <scope>NUCLEOTIDE SEQUENCE [LARGE SCALE GENOMIC DNA]</scope>
    <source>
        <strain evidence="9 10">CGMCC 1.9157</strain>
    </source>
</reference>
<dbReference type="STRING" id="655353.SAMN04488056_109120"/>
<comment type="function">
    <text evidence="7">Catalyzes the reversible isomerization of glucose-6-phosphate to fructose-6-phosphate.</text>
</comment>
<keyword evidence="5 7" id="KW-0413">Isomerase</keyword>
<evidence type="ECO:0000256" key="2">
    <source>
        <dbReference type="ARBA" id="ARBA00006604"/>
    </source>
</evidence>
<keyword evidence="4 7" id="KW-0324">Glycolysis</keyword>
<feature type="active site" evidence="7">
    <location>
        <position position="509"/>
    </location>
</feature>
<feature type="active site" evidence="7">
    <location>
        <position position="381"/>
    </location>
</feature>
<dbReference type="GO" id="GO:0048029">
    <property type="term" value="F:monosaccharide binding"/>
    <property type="evidence" value="ECO:0007669"/>
    <property type="project" value="TreeGrafter"/>
</dbReference>
<keyword evidence="10" id="KW-1185">Reference proteome</keyword>